<proteinExistence type="predicted"/>
<dbReference type="HOGENOM" id="CLU_393249_0_0_0"/>
<dbReference type="eggNOG" id="ENOG502ZAN2">
    <property type="taxonomic scope" value="Bacteria"/>
</dbReference>
<organism evidence="1 2">
    <name type="scientific">Terriglobus roseus (strain DSM 18391 / NRRL B-41598 / KBS 63)</name>
    <dbReference type="NCBI Taxonomy" id="926566"/>
    <lineage>
        <taxon>Bacteria</taxon>
        <taxon>Pseudomonadati</taxon>
        <taxon>Acidobacteriota</taxon>
        <taxon>Terriglobia</taxon>
        <taxon>Terriglobales</taxon>
        <taxon>Acidobacteriaceae</taxon>
        <taxon>Terriglobus</taxon>
    </lineage>
</organism>
<accession>I3ZB76</accession>
<dbReference type="KEGG" id="trs:Terro_0143"/>
<name>I3ZB76_TERRK</name>
<protein>
    <submittedName>
        <fullName evidence="1">Uncharacterized protein</fullName>
    </submittedName>
</protein>
<dbReference type="RefSeq" id="WP_014784063.1">
    <property type="nucleotide sequence ID" value="NC_018014.1"/>
</dbReference>
<evidence type="ECO:0000313" key="1">
    <source>
        <dbReference type="EMBL" id="AFL86494.1"/>
    </source>
</evidence>
<reference evidence="1 2" key="1">
    <citation type="submission" date="2012-06" db="EMBL/GenBank/DDBJ databases">
        <title>Complete genome of Terriglobus roseus DSM 18391.</title>
        <authorList>
            <consortium name="US DOE Joint Genome Institute (JGI-PGF)"/>
            <person name="Lucas S."/>
            <person name="Copeland A."/>
            <person name="Lapidus A."/>
            <person name="Glavina del Rio T."/>
            <person name="Dalin E."/>
            <person name="Tice H."/>
            <person name="Bruce D."/>
            <person name="Goodwin L."/>
            <person name="Pitluck S."/>
            <person name="Peters L."/>
            <person name="Mikhailova N."/>
            <person name="Munk A.C.C."/>
            <person name="Kyrpides N."/>
            <person name="Mavromatis K."/>
            <person name="Ivanova N."/>
            <person name="Brettin T."/>
            <person name="Detter J.C."/>
            <person name="Han C."/>
            <person name="Larimer F."/>
            <person name="Land M."/>
            <person name="Hauser L."/>
            <person name="Markowitz V."/>
            <person name="Cheng J.-F."/>
            <person name="Hugenholtz P."/>
            <person name="Woyke T."/>
            <person name="Wu D."/>
            <person name="Brambilla E."/>
            <person name="Klenk H.-P."/>
            <person name="Eisen J.A."/>
        </authorList>
    </citation>
    <scope>NUCLEOTIDE SEQUENCE [LARGE SCALE GENOMIC DNA]</scope>
    <source>
        <strain evidence="2">DSM 18391 / NRRL B-41598 / KBS 63</strain>
    </source>
</reference>
<dbReference type="AlphaFoldDB" id="I3ZB76"/>
<dbReference type="Proteomes" id="UP000006056">
    <property type="component" value="Chromosome"/>
</dbReference>
<dbReference type="EMBL" id="CP003379">
    <property type="protein sequence ID" value="AFL86494.1"/>
    <property type="molecule type" value="Genomic_DNA"/>
</dbReference>
<dbReference type="PATRIC" id="fig|926566.3.peg.147"/>
<evidence type="ECO:0000313" key="2">
    <source>
        <dbReference type="Proteomes" id="UP000006056"/>
    </source>
</evidence>
<keyword evidence="2" id="KW-1185">Reference proteome</keyword>
<sequence>MNLFIDNNDGLGGLDYTRAILLDAPLTITRRRGAWTSCDVGLDLLGSGLPMPVTRARVLVLDAAQSVLFQGFVEGDAQAAVSAASSEGAEERPRMHALESKWLTEAAPEEALQPVTAVQSSVDLRDVLLKSVATLATQDLAMDVMLTGETEAGAYVTELFRGDGTTASFSLLHAPFREAGSGAILREQFDDSALNAALWTRTDTGGYLSLGGGGLRMSGGSGYDGATVLAFAKPVEMGGTLVAEAQGVMLGTGSDGLLMGFYETSVGHAHCVAGVRVQGAAGAHALVAVVNGVEQPTTYSFSEGHSYALRVRLHCAEMQRVRARYEVLVDGVLQQFGGGTVDAAMQVVIEVADPGLASSTLPTVLYDGAMAVSPAQCVFAPVNSTSLVGSVASVGLSQTGSAWVVSTATDGSRTTRREGAVGTGADYATTSAGTLTFDPGRVPQPGELLTVRYRRPRRSVARAQDAAAVTLRSDLGLPGLPQWSGHVLRPAARSSADCLAAAQALLALATGAATGTRGSVAWHRGAGIAADVQPRDTLVVQSGGAARMLPVQSVTVVAGNCAPELLHYTATFGQSRAESMSFTVGSGLAEDVPQPIAVTVDGASLPERLRGLQVLIATGSALQVDSGVDAPLGGGFEVRRSDANFGSASTADLVLRSPVRSFSVPRAAFAERFYVRMYDGSTPARYSAVSSVVLTSLPDGS</sequence>
<dbReference type="OrthoDB" id="103772at2"/>
<gene>
    <name evidence="1" type="ordered locus">Terro_0143</name>
</gene>
<dbReference type="STRING" id="926566.Terro_0143"/>